<dbReference type="InterPro" id="IPR036265">
    <property type="entry name" value="HIT-like_sf"/>
</dbReference>
<evidence type="ECO:0000256" key="1">
    <source>
        <dbReference type="ARBA" id="ARBA00022741"/>
    </source>
</evidence>
<name>A0A0C9W730_9AGAM</name>
<dbReference type="AlphaFoldDB" id="A0A0C9W730"/>
<feature type="domain" description="HIT" evidence="4">
    <location>
        <begin position="39"/>
        <end position="146"/>
    </location>
</feature>
<dbReference type="Gene3D" id="3.30.428.10">
    <property type="entry name" value="HIT-like"/>
    <property type="match status" value="1"/>
</dbReference>
<proteinExistence type="predicted"/>
<keyword evidence="2" id="KW-0378">Hydrolase</keyword>
<dbReference type="Pfam" id="PF11969">
    <property type="entry name" value="DcpS_C"/>
    <property type="match status" value="1"/>
</dbReference>
<dbReference type="PANTHER" id="PTHR12486:SF5">
    <property type="entry name" value="ADENOSINE 5'-MONOPHOSPHORAMIDASE HINT3"/>
    <property type="match status" value="1"/>
</dbReference>
<organism evidence="5 6">
    <name type="scientific">Hydnomerulius pinastri MD-312</name>
    <dbReference type="NCBI Taxonomy" id="994086"/>
    <lineage>
        <taxon>Eukaryota</taxon>
        <taxon>Fungi</taxon>
        <taxon>Dikarya</taxon>
        <taxon>Basidiomycota</taxon>
        <taxon>Agaricomycotina</taxon>
        <taxon>Agaricomycetes</taxon>
        <taxon>Agaricomycetidae</taxon>
        <taxon>Boletales</taxon>
        <taxon>Boletales incertae sedis</taxon>
        <taxon>Leucogyrophana</taxon>
    </lineage>
</organism>
<dbReference type="OrthoDB" id="1915375at2759"/>
<accession>A0A0C9W730</accession>
<dbReference type="HOGENOM" id="CLU_056776_4_1_1"/>
<dbReference type="GO" id="GO:0016787">
    <property type="term" value="F:hydrolase activity"/>
    <property type="evidence" value="ECO:0007669"/>
    <property type="project" value="UniProtKB-KW"/>
</dbReference>
<keyword evidence="1" id="KW-0547">Nucleotide-binding</keyword>
<keyword evidence="6" id="KW-1185">Reference proteome</keyword>
<sequence>MSGLFAWLVLRNPLSGGTHPSNVTEAASKSRVTSAEQCVFCRAYSDNRNAFNIVWEDADFVAFRDRRPSSLHHFQLIPKNHINSVKSLTKEDVDMVRRMEKIGNDVLDQYHVPSTHRRMGFHTPPFNSVHHLHLHVQALPYVSLARRLKYPVAGGFGIFEKGFSWFAEVGQVIRILERGSTVGTLPS</sequence>
<feature type="short sequence motif" description="Histidine triad motif" evidence="3">
    <location>
        <begin position="131"/>
        <end position="135"/>
    </location>
</feature>
<evidence type="ECO:0000256" key="2">
    <source>
        <dbReference type="ARBA" id="ARBA00022801"/>
    </source>
</evidence>
<dbReference type="GO" id="GO:0000166">
    <property type="term" value="F:nucleotide binding"/>
    <property type="evidence" value="ECO:0007669"/>
    <property type="project" value="UniProtKB-KW"/>
</dbReference>
<evidence type="ECO:0000313" key="6">
    <source>
        <dbReference type="Proteomes" id="UP000053820"/>
    </source>
</evidence>
<reference evidence="5 6" key="1">
    <citation type="submission" date="2014-04" db="EMBL/GenBank/DDBJ databases">
        <title>Evolutionary Origins and Diversification of the Mycorrhizal Mutualists.</title>
        <authorList>
            <consortium name="DOE Joint Genome Institute"/>
            <consortium name="Mycorrhizal Genomics Consortium"/>
            <person name="Kohler A."/>
            <person name="Kuo A."/>
            <person name="Nagy L.G."/>
            <person name="Floudas D."/>
            <person name="Copeland A."/>
            <person name="Barry K.W."/>
            <person name="Cichocki N."/>
            <person name="Veneault-Fourrey C."/>
            <person name="LaButti K."/>
            <person name="Lindquist E.A."/>
            <person name="Lipzen A."/>
            <person name="Lundell T."/>
            <person name="Morin E."/>
            <person name="Murat C."/>
            <person name="Riley R."/>
            <person name="Ohm R."/>
            <person name="Sun H."/>
            <person name="Tunlid A."/>
            <person name="Henrissat B."/>
            <person name="Grigoriev I.V."/>
            <person name="Hibbett D.S."/>
            <person name="Martin F."/>
        </authorList>
    </citation>
    <scope>NUCLEOTIDE SEQUENCE [LARGE SCALE GENOMIC DNA]</scope>
    <source>
        <strain evidence="5 6">MD-312</strain>
    </source>
</reference>
<dbReference type="PROSITE" id="PS51084">
    <property type="entry name" value="HIT_2"/>
    <property type="match status" value="1"/>
</dbReference>
<evidence type="ECO:0000313" key="5">
    <source>
        <dbReference type="EMBL" id="KIJ62908.1"/>
    </source>
</evidence>
<evidence type="ECO:0000259" key="4">
    <source>
        <dbReference type="PROSITE" id="PS51084"/>
    </source>
</evidence>
<dbReference type="PANTHER" id="PTHR12486">
    <property type="entry name" value="APRATAXIN-RELATED"/>
    <property type="match status" value="1"/>
</dbReference>
<protein>
    <submittedName>
        <fullName evidence="5">Unplaced genomic scaffold scaffold_19, whole genome shotgun sequence</fullName>
    </submittedName>
</protein>
<dbReference type="EMBL" id="KN839853">
    <property type="protein sequence ID" value="KIJ62908.1"/>
    <property type="molecule type" value="Genomic_DNA"/>
</dbReference>
<evidence type="ECO:0000256" key="3">
    <source>
        <dbReference type="PROSITE-ProRule" id="PRU00464"/>
    </source>
</evidence>
<dbReference type="Proteomes" id="UP000053820">
    <property type="component" value="Unassembled WGS sequence"/>
</dbReference>
<gene>
    <name evidence="5" type="ORF">HYDPIDRAFT_114036</name>
</gene>
<dbReference type="InterPro" id="IPR011146">
    <property type="entry name" value="HIT-like"/>
</dbReference>
<dbReference type="SUPFAM" id="SSF54197">
    <property type="entry name" value="HIT-like"/>
    <property type="match status" value="1"/>
</dbReference>